<evidence type="ECO:0000313" key="2">
    <source>
        <dbReference type="Proteomes" id="UP000178797"/>
    </source>
</evidence>
<name>A0A1F7RVT3_9BACT</name>
<dbReference type="AlphaFoldDB" id="A0A1F7RVT3"/>
<organism evidence="1 2">
    <name type="scientific">Candidatus Schekmanbacteria bacterium RBG_16_38_10</name>
    <dbReference type="NCBI Taxonomy" id="1817879"/>
    <lineage>
        <taxon>Bacteria</taxon>
        <taxon>Candidatus Schekmaniibacteriota</taxon>
    </lineage>
</organism>
<evidence type="ECO:0000313" key="1">
    <source>
        <dbReference type="EMBL" id="OGL45510.1"/>
    </source>
</evidence>
<sequence>MIDLQRKLYEEDKPYRAFDVYNLGRYERQWWQKERLKGADEEHRRVVLEFYKAEVLQSPPSLLIHGRKGSALCHVDSIDGLFTRDELKAVAKAAKETGTKELHCLAWEFEMDLRLVCL</sequence>
<reference evidence="1 2" key="1">
    <citation type="journal article" date="2016" name="Nat. Commun.">
        <title>Thousands of microbial genomes shed light on interconnected biogeochemical processes in an aquifer system.</title>
        <authorList>
            <person name="Anantharaman K."/>
            <person name="Brown C.T."/>
            <person name="Hug L.A."/>
            <person name="Sharon I."/>
            <person name="Castelle C.J."/>
            <person name="Probst A.J."/>
            <person name="Thomas B.C."/>
            <person name="Singh A."/>
            <person name="Wilkins M.J."/>
            <person name="Karaoz U."/>
            <person name="Brodie E.L."/>
            <person name="Williams K.H."/>
            <person name="Hubbard S.S."/>
            <person name="Banfield J.F."/>
        </authorList>
    </citation>
    <scope>NUCLEOTIDE SEQUENCE [LARGE SCALE GENOMIC DNA]</scope>
</reference>
<gene>
    <name evidence="1" type="ORF">A2W05_06370</name>
</gene>
<dbReference type="EMBL" id="MGDE01000130">
    <property type="protein sequence ID" value="OGL45510.1"/>
    <property type="molecule type" value="Genomic_DNA"/>
</dbReference>
<dbReference type="Proteomes" id="UP000178797">
    <property type="component" value="Unassembled WGS sequence"/>
</dbReference>
<accession>A0A1F7RVT3</accession>
<proteinExistence type="predicted"/>
<comment type="caution">
    <text evidence="1">The sequence shown here is derived from an EMBL/GenBank/DDBJ whole genome shotgun (WGS) entry which is preliminary data.</text>
</comment>
<protein>
    <submittedName>
        <fullName evidence="1">Uncharacterized protein</fullName>
    </submittedName>
</protein>